<dbReference type="InterPro" id="IPR027417">
    <property type="entry name" value="P-loop_NTPase"/>
</dbReference>
<sequence length="380" mass="42730">DIDPQHHRSSTQDPLGLVLGVQIQDLVKVYDGSSRPAVNCLNICFYEGQITSFLGHNGAGKTTTLSILTGLYPPTSGTAYINGRDIKTDIDIIRTSMGMCPQYNILFNHLTVEEHILFYSLLKGRTPEEAEAEVENMLLDLGLPHKRDEEAQNLSGGMQRKLSVAMAFVGGSKVVILDEPTSGVDPYSRRSIWDLLLKYRTGRTVILSTHHMDEADLLSDRIAIISKGQLYCCGSPLFLKNCFGVGFYLTLVRRMKDIRKREVSSACRQRTLFPPLLSVFIAFVVESARVFLCFCQNECDCASDCSCSCSICTKYKDQSQNQHQQLDRVLDGKCSCSLSTFHLHAHKQHFLQKLHLQSSLFLFVVKDIIVLFFAFPYLCY</sequence>
<keyword evidence="5" id="KW-1133">Transmembrane helix</keyword>
<name>A0A3B5MPM9_9TELE</name>
<keyword evidence="5" id="KW-0472">Membrane</keyword>
<keyword evidence="8" id="KW-1185">Reference proteome</keyword>
<keyword evidence="1" id="KW-0813">Transport</keyword>
<dbReference type="Proteomes" id="UP000261380">
    <property type="component" value="Unplaced"/>
</dbReference>
<keyword evidence="5" id="KW-0812">Transmembrane</keyword>
<dbReference type="Pfam" id="PF00005">
    <property type="entry name" value="ABC_tran"/>
    <property type="match status" value="1"/>
</dbReference>
<evidence type="ECO:0000256" key="4">
    <source>
        <dbReference type="ARBA" id="ARBA00022840"/>
    </source>
</evidence>
<evidence type="ECO:0000313" key="8">
    <source>
        <dbReference type="Proteomes" id="UP000261380"/>
    </source>
</evidence>
<organism evidence="7 8">
    <name type="scientific">Xiphophorus couchianus</name>
    <name type="common">Monterrey platyfish</name>
    <dbReference type="NCBI Taxonomy" id="32473"/>
    <lineage>
        <taxon>Eukaryota</taxon>
        <taxon>Metazoa</taxon>
        <taxon>Chordata</taxon>
        <taxon>Craniata</taxon>
        <taxon>Vertebrata</taxon>
        <taxon>Euteleostomi</taxon>
        <taxon>Actinopterygii</taxon>
        <taxon>Neopterygii</taxon>
        <taxon>Teleostei</taxon>
        <taxon>Neoteleostei</taxon>
        <taxon>Acanthomorphata</taxon>
        <taxon>Ovalentaria</taxon>
        <taxon>Atherinomorphae</taxon>
        <taxon>Cyprinodontiformes</taxon>
        <taxon>Poeciliidae</taxon>
        <taxon>Poeciliinae</taxon>
        <taxon>Xiphophorus</taxon>
    </lineage>
</organism>
<evidence type="ECO:0000256" key="2">
    <source>
        <dbReference type="ARBA" id="ARBA00022737"/>
    </source>
</evidence>
<keyword evidence="4" id="KW-0067">ATP-binding</keyword>
<dbReference type="GO" id="GO:0016887">
    <property type="term" value="F:ATP hydrolysis activity"/>
    <property type="evidence" value="ECO:0007669"/>
    <property type="project" value="InterPro"/>
</dbReference>
<dbReference type="PROSITE" id="PS00211">
    <property type="entry name" value="ABC_TRANSPORTER_1"/>
    <property type="match status" value="1"/>
</dbReference>
<reference evidence="7" key="2">
    <citation type="submission" date="2025-09" db="UniProtKB">
        <authorList>
            <consortium name="Ensembl"/>
        </authorList>
    </citation>
    <scope>IDENTIFICATION</scope>
</reference>
<proteinExistence type="predicted"/>
<evidence type="ECO:0000313" key="7">
    <source>
        <dbReference type="Ensembl" id="ENSXCOP00000025743.1"/>
    </source>
</evidence>
<keyword evidence="2" id="KW-0677">Repeat</keyword>
<dbReference type="GO" id="GO:0005319">
    <property type="term" value="F:lipid transporter activity"/>
    <property type="evidence" value="ECO:0007669"/>
    <property type="project" value="TreeGrafter"/>
</dbReference>
<dbReference type="STRING" id="32473.ENSXCOP00000025743"/>
<dbReference type="PROSITE" id="PS50893">
    <property type="entry name" value="ABC_TRANSPORTER_2"/>
    <property type="match status" value="1"/>
</dbReference>
<dbReference type="AlphaFoldDB" id="A0A3B5MPM9"/>
<dbReference type="FunFam" id="3.40.50.300:FF:000264">
    <property type="entry name" value="ATP-binding cassette, sub-family A (ABC1), member 1"/>
    <property type="match status" value="1"/>
</dbReference>
<dbReference type="Ensembl" id="ENSXCOT00000026053.1">
    <property type="protein sequence ID" value="ENSXCOP00000025743.1"/>
    <property type="gene ID" value="ENSXCOG00000019240.1"/>
</dbReference>
<dbReference type="GO" id="GO:0005524">
    <property type="term" value="F:ATP binding"/>
    <property type="evidence" value="ECO:0007669"/>
    <property type="project" value="UniProtKB-KW"/>
</dbReference>
<evidence type="ECO:0000256" key="1">
    <source>
        <dbReference type="ARBA" id="ARBA00022448"/>
    </source>
</evidence>
<feature type="domain" description="ABC transporter" evidence="6">
    <location>
        <begin position="21"/>
        <end position="252"/>
    </location>
</feature>
<evidence type="ECO:0000259" key="6">
    <source>
        <dbReference type="PROSITE" id="PS50893"/>
    </source>
</evidence>
<dbReference type="GeneTree" id="ENSGT00940000155624"/>
<evidence type="ECO:0000256" key="3">
    <source>
        <dbReference type="ARBA" id="ARBA00022741"/>
    </source>
</evidence>
<feature type="transmembrane region" description="Helical" evidence="5">
    <location>
        <begin position="360"/>
        <end position="379"/>
    </location>
</feature>
<dbReference type="GO" id="GO:0140359">
    <property type="term" value="F:ABC-type transporter activity"/>
    <property type="evidence" value="ECO:0007669"/>
    <property type="project" value="InterPro"/>
</dbReference>
<dbReference type="SMART" id="SM00382">
    <property type="entry name" value="AAA"/>
    <property type="match status" value="1"/>
</dbReference>
<dbReference type="PANTHER" id="PTHR19229:SF36">
    <property type="entry name" value="ATP-BINDING CASSETTE SUB-FAMILY A MEMBER 2"/>
    <property type="match status" value="1"/>
</dbReference>
<protein>
    <recommendedName>
        <fullName evidence="6">ABC transporter domain-containing protein</fullName>
    </recommendedName>
</protein>
<dbReference type="SUPFAM" id="SSF52540">
    <property type="entry name" value="P-loop containing nucleoside triphosphate hydrolases"/>
    <property type="match status" value="1"/>
</dbReference>
<keyword evidence="3" id="KW-0547">Nucleotide-binding</keyword>
<reference evidence="7" key="1">
    <citation type="submission" date="2025-08" db="UniProtKB">
        <authorList>
            <consortium name="Ensembl"/>
        </authorList>
    </citation>
    <scope>IDENTIFICATION</scope>
</reference>
<dbReference type="PANTHER" id="PTHR19229">
    <property type="entry name" value="ATP-BINDING CASSETTE TRANSPORTER SUBFAMILY A ABCA"/>
    <property type="match status" value="1"/>
</dbReference>
<dbReference type="InterPro" id="IPR026082">
    <property type="entry name" value="ABCA"/>
</dbReference>
<dbReference type="GO" id="GO:0016020">
    <property type="term" value="C:membrane"/>
    <property type="evidence" value="ECO:0007669"/>
    <property type="project" value="InterPro"/>
</dbReference>
<dbReference type="CDD" id="cd03263">
    <property type="entry name" value="ABC_subfamily_A"/>
    <property type="match status" value="1"/>
</dbReference>
<dbReference type="InterPro" id="IPR003439">
    <property type="entry name" value="ABC_transporter-like_ATP-bd"/>
</dbReference>
<dbReference type="InterPro" id="IPR003593">
    <property type="entry name" value="AAA+_ATPase"/>
</dbReference>
<dbReference type="InterPro" id="IPR017871">
    <property type="entry name" value="ABC_transporter-like_CS"/>
</dbReference>
<evidence type="ECO:0000256" key="5">
    <source>
        <dbReference type="SAM" id="Phobius"/>
    </source>
</evidence>
<accession>A0A3B5MPM9</accession>
<dbReference type="Gene3D" id="3.40.50.300">
    <property type="entry name" value="P-loop containing nucleotide triphosphate hydrolases"/>
    <property type="match status" value="1"/>
</dbReference>